<dbReference type="EMBL" id="AOIE01000066">
    <property type="protein sequence ID" value="ELY74887.1"/>
    <property type="molecule type" value="Genomic_DNA"/>
</dbReference>
<dbReference type="InterPro" id="IPR012340">
    <property type="entry name" value="NA-bd_OB-fold"/>
</dbReference>
<dbReference type="Pfam" id="PF00773">
    <property type="entry name" value="RNB"/>
    <property type="match status" value="1"/>
</dbReference>
<dbReference type="Proteomes" id="UP000011593">
    <property type="component" value="Unassembled WGS sequence"/>
</dbReference>
<reference evidence="2 3" key="1">
    <citation type="journal article" date="2014" name="PLoS Genet.">
        <title>Phylogenetically driven sequencing of extremely halophilic archaea reveals strategies for static and dynamic osmo-response.</title>
        <authorList>
            <person name="Becker E.A."/>
            <person name="Seitzer P.M."/>
            <person name="Tritt A."/>
            <person name="Larsen D."/>
            <person name="Krusor M."/>
            <person name="Yao A.I."/>
            <person name="Wu D."/>
            <person name="Madern D."/>
            <person name="Eisen J.A."/>
            <person name="Darling A.E."/>
            <person name="Facciotti M.T."/>
        </authorList>
    </citation>
    <scope>NUCLEOTIDE SEQUENCE [LARGE SCALE GENOMIC DNA]</scope>
    <source>
        <strain evidence="2 3">DSM 15624</strain>
    </source>
</reference>
<dbReference type="AlphaFoldDB" id="L9YN31"/>
<protein>
    <submittedName>
        <fullName evidence="2">Ribonuclease R</fullName>
    </submittedName>
</protein>
<feature type="domain" description="RNB" evidence="1">
    <location>
        <begin position="7"/>
        <end position="37"/>
    </location>
</feature>
<evidence type="ECO:0000259" key="1">
    <source>
        <dbReference type="Pfam" id="PF00773"/>
    </source>
</evidence>
<gene>
    <name evidence="2" type="ORF">C488_10558</name>
</gene>
<sequence length="96" mass="11156">MNDPFGGHHALNFEIYGRFTSPIRRLSDLINHRIVYQNGIPENLIELCHWASDKQKDAEQCEREYKDFLQKVGLDPVAVNNRGIEIVDDEEAEKML</sequence>
<organism evidence="2 3">
    <name type="scientific">Natrinema pellirubrum (strain DSM 15624 / CIP 106293 / JCM 10476 / NCIMB 786 / 157)</name>
    <dbReference type="NCBI Taxonomy" id="797303"/>
    <lineage>
        <taxon>Archaea</taxon>
        <taxon>Methanobacteriati</taxon>
        <taxon>Methanobacteriota</taxon>
        <taxon>Stenosarchaea group</taxon>
        <taxon>Halobacteria</taxon>
        <taxon>Halobacteriales</taxon>
        <taxon>Natrialbaceae</taxon>
        <taxon>Natrinema</taxon>
    </lineage>
</organism>
<evidence type="ECO:0000313" key="2">
    <source>
        <dbReference type="EMBL" id="ELY74887.1"/>
    </source>
</evidence>
<comment type="caution">
    <text evidence="2">The sequence shown here is derived from an EMBL/GenBank/DDBJ whole genome shotgun (WGS) entry which is preliminary data.</text>
</comment>
<proteinExistence type="predicted"/>
<dbReference type="SUPFAM" id="SSF50249">
    <property type="entry name" value="Nucleic acid-binding proteins"/>
    <property type="match status" value="1"/>
</dbReference>
<dbReference type="InterPro" id="IPR001900">
    <property type="entry name" value="RNase_II/R"/>
</dbReference>
<dbReference type="GO" id="GO:0004540">
    <property type="term" value="F:RNA nuclease activity"/>
    <property type="evidence" value="ECO:0007669"/>
    <property type="project" value="InterPro"/>
</dbReference>
<dbReference type="PATRIC" id="fig|797303.5.peg.2126"/>
<dbReference type="GO" id="GO:0003723">
    <property type="term" value="F:RNA binding"/>
    <property type="evidence" value="ECO:0007669"/>
    <property type="project" value="InterPro"/>
</dbReference>
<name>L9YN31_NATP1</name>
<evidence type="ECO:0000313" key="3">
    <source>
        <dbReference type="Proteomes" id="UP000011593"/>
    </source>
</evidence>
<keyword evidence="3" id="KW-1185">Reference proteome</keyword>
<accession>L9YN31</accession>